<reference evidence="2 3" key="1">
    <citation type="submission" date="2016-04" db="EMBL/GenBank/DDBJ databases">
        <title>Complete genome sequence and analysis of deep-sea sediment isolate, Amycolatopsis sp. WP1.</title>
        <authorList>
            <person name="Wang H."/>
            <person name="Chen S."/>
            <person name="Wu Q."/>
        </authorList>
    </citation>
    <scope>NUCLEOTIDE SEQUENCE [LARGE SCALE GENOMIC DNA]</scope>
    <source>
        <strain evidence="2 3">WP1</strain>
    </source>
</reference>
<name>A0A344L6V0_9PSEU</name>
<dbReference type="EMBL" id="CP015163">
    <property type="protein sequence ID" value="AXB43774.1"/>
    <property type="molecule type" value="Genomic_DNA"/>
</dbReference>
<organism evidence="2 3">
    <name type="scientific">Amycolatopsis albispora</name>
    <dbReference type="NCBI Taxonomy" id="1804986"/>
    <lineage>
        <taxon>Bacteria</taxon>
        <taxon>Bacillati</taxon>
        <taxon>Actinomycetota</taxon>
        <taxon>Actinomycetes</taxon>
        <taxon>Pseudonocardiales</taxon>
        <taxon>Pseudonocardiaceae</taxon>
        <taxon>Amycolatopsis</taxon>
    </lineage>
</organism>
<dbReference type="KEGG" id="aab:A4R43_15610"/>
<accession>A0A344L6V0</accession>
<gene>
    <name evidence="2" type="ORF">A4R43_15610</name>
</gene>
<feature type="compositionally biased region" description="Basic and acidic residues" evidence="1">
    <location>
        <begin position="176"/>
        <end position="190"/>
    </location>
</feature>
<sequence>MDPESRLRQVGAALADPDASPQDLLEALTALRLLREEMTAWEPELISAARAKGVSWAALAPALGVASRQAAERRYLRLNPSSSGEATGEGRVRAQRDRRAGERAVATWARENSGSLRRLAGQVSAAGGLDSESAGRVERALGDNDAAALLSPLAEANPRLGADHQQLAAEVAAVTEHTDRLRRDAIDSRRPVSGGTRSPGTG</sequence>
<protein>
    <submittedName>
        <fullName evidence="2">HSP18 transcriptional regulator</fullName>
    </submittedName>
</protein>
<evidence type="ECO:0000313" key="2">
    <source>
        <dbReference type="EMBL" id="AXB43774.1"/>
    </source>
</evidence>
<feature type="compositionally biased region" description="Basic and acidic residues" evidence="1">
    <location>
        <begin position="88"/>
        <end position="100"/>
    </location>
</feature>
<feature type="region of interest" description="Disordered" evidence="1">
    <location>
        <begin position="175"/>
        <end position="202"/>
    </location>
</feature>
<proteinExistence type="predicted"/>
<keyword evidence="3" id="KW-1185">Reference proteome</keyword>
<evidence type="ECO:0000256" key="1">
    <source>
        <dbReference type="SAM" id="MobiDB-lite"/>
    </source>
</evidence>
<dbReference type="RefSeq" id="WP_162788490.1">
    <property type="nucleotide sequence ID" value="NZ_CP015163.1"/>
</dbReference>
<feature type="region of interest" description="Disordered" evidence="1">
    <location>
        <begin position="78"/>
        <end position="100"/>
    </location>
</feature>
<evidence type="ECO:0000313" key="3">
    <source>
        <dbReference type="Proteomes" id="UP000250434"/>
    </source>
</evidence>
<dbReference type="Proteomes" id="UP000250434">
    <property type="component" value="Chromosome"/>
</dbReference>
<dbReference type="AlphaFoldDB" id="A0A344L6V0"/>